<sequence>MTVERMLGTLISSLGAFSFPDLLTRHRTLLAVLRKNQPTSTSFICLVVISEFLAFLVHLDVSAYNDVMNFENVAQIICFMCACISHLSSH</sequence>
<accession>A0A2P2KBJ7</accession>
<evidence type="ECO:0000313" key="1">
    <source>
        <dbReference type="EMBL" id="MBX03072.1"/>
    </source>
</evidence>
<reference evidence="1" key="1">
    <citation type="submission" date="2018-02" db="EMBL/GenBank/DDBJ databases">
        <title>Rhizophora mucronata_Transcriptome.</title>
        <authorList>
            <person name="Meera S.P."/>
            <person name="Sreeshan A."/>
            <person name="Augustine A."/>
        </authorList>
    </citation>
    <scope>NUCLEOTIDE SEQUENCE</scope>
    <source>
        <tissue evidence="1">Leaf</tissue>
    </source>
</reference>
<protein>
    <submittedName>
        <fullName evidence="1">Uncharacterized protein MANES_17G086700</fullName>
    </submittedName>
</protein>
<proteinExistence type="predicted"/>
<organism evidence="1">
    <name type="scientific">Rhizophora mucronata</name>
    <name type="common">Asiatic mangrove</name>
    <dbReference type="NCBI Taxonomy" id="61149"/>
    <lineage>
        <taxon>Eukaryota</taxon>
        <taxon>Viridiplantae</taxon>
        <taxon>Streptophyta</taxon>
        <taxon>Embryophyta</taxon>
        <taxon>Tracheophyta</taxon>
        <taxon>Spermatophyta</taxon>
        <taxon>Magnoliopsida</taxon>
        <taxon>eudicotyledons</taxon>
        <taxon>Gunneridae</taxon>
        <taxon>Pentapetalae</taxon>
        <taxon>rosids</taxon>
        <taxon>fabids</taxon>
        <taxon>Malpighiales</taxon>
        <taxon>Rhizophoraceae</taxon>
        <taxon>Rhizophora</taxon>
    </lineage>
</organism>
<dbReference type="AlphaFoldDB" id="A0A2P2KBJ7"/>
<name>A0A2P2KBJ7_RHIMU</name>
<dbReference type="EMBL" id="GGEC01022588">
    <property type="protein sequence ID" value="MBX03072.1"/>
    <property type="molecule type" value="Transcribed_RNA"/>
</dbReference>